<proteinExistence type="predicted"/>
<organism evidence="1 2">
    <name type="scientific">Ajellomyces capsulatus</name>
    <name type="common">Darling's disease fungus</name>
    <name type="synonym">Histoplasma capsulatum</name>
    <dbReference type="NCBI Taxonomy" id="5037"/>
    <lineage>
        <taxon>Eukaryota</taxon>
        <taxon>Fungi</taxon>
        <taxon>Dikarya</taxon>
        <taxon>Ascomycota</taxon>
        <taxon>Pezizomycotina</taxon>
        <taxon>Eurotiomycetes</taxon>
        <taxon>Eurotiomycetidae</taxon>
        <taxon>Onygenales</taxon>
        <taxon>Ajellomycetaceae</taxon>
        <taxon>Histoplasma</taxon>
    </lineage>
</organism>
<sequence length="99" mass="11094">MGGGGYSTASSYHDHGEGVEIQPVEVKSIPWSNSGPKKLTVKLALWWIHMLSGAGCDVDIGHDYPPLHSWTLHNARLLLRIEMRAFLLSRVRYHLFPAD</sequence>
<protein>
    <submittedName>
        <fullName evidence="1">Uncharacterized protein</fullName>
    </submittedName>
</protein>
<dbReference type="EMBL" id="CP069114">
    <property type="protein sequence ID" value="QSS64361.1"/>
    <property type="molecule type" value="Genomic_DNA"/>
</dbReference>
<reference evidence="1" key="1">
    <citation type="submission" date="2021-01" db="EMBL/GenBank/DDBJ databases">
        <title>Chromosome-level genome assembly of a human fungal pathogen reveals clustering of transcriptionally co-regulated genes.</title>
        <authorList>
            <person name="Voorhies M."/>
            <person name="Cohen S."/>
            <person name="Shea T.P."/>
            <person name="Petrus S."/>
            <person name="Munoz J.F."/>
            <person name="Poplawski S."/>
            <person name="Goldman W.E."/>
            <person name="Michael T."/>
            <person name="Cuomo C.A."/>
            <person name="Sil A."/>
            <person name="Beyhan S."/>
        </authorList>
    </citation>
    <scope>NUCLEOTIDE SEQUENCE</scope>
    <source>
        <strain evidence="1">WU24</strain>
    </source>
</reference>
<accession>A0A8A1MEL3</accession>
<evidence type="ECO:0000313" key="1">
    <source>
        <dbReference type="EMBL" id="QSS64361.1"/>
    </source>
</evidence>
<evidence type="ECO:0000313" key="2">
    <source>
        <dbReference type="Proteomes" id="UP000663671"/>
    </source>
</evidence>
<dbReference type="OrthoDB" id="4187917at2759"/>
<gene>
    <name evidence="1" type="ORF">I7I51_01428</name>
</gene>
<dbReference type="AlphaFoldDB" id="A0A8A1MEL3"/>
<dbReference type="Proteomes" id="UP000663671">
    <property type="component" value="Chromosome 1"/>
</dbReference>
<name>A0A8A1MEL3_AJECA</name>
<dbReference type="VEuPathDB" id="FungiDB:I7I51_01428"/>